<proteinExistence type="inferred from homology"/>
<dbReference type="GO" id="GO:0008233">
    <property type="term" value="F:peptidase activity"/>
    <property type="evidence" value="ECO:0007669"/>
    <property type="project" value="UniProtKB-KW"/>
</dbReference>
<gene>
    <name evidence="3" type="ORF">SAMN04488038_101277</name>
</gene>
<comment type="similarity">
    <text evidence="1">Belongs to the peptidase C56 family.</text>
</comment>
<keyword evidence="4" id="KW-1185">Reference proteome</keyword>
<keyword evidence="3" id="KW-0378">Hydrolase</keyword>
<reference evidence="3 4" key="1">
    <citation type="submission" date="2016-10" db="EMBL/GenBank/DDBJ databases">
        <authorList>
            <person name="de Groot N.N."/>
        </authorList>
    </citation>
    <scope>NUCLEOTIDE SEQUENCE [LARGE SCALE GENOMIC DNA]</scope>
    <source>
        <strain evidence="3 4">DSM 25927</strain>
    </source>
</reference>
<dbReference type="InterPro" id="IPR006286">
    <property type="entry name" value="C56_PfpI-like"/>
</dbReference>
<dbReference type="RefSeq" id="WP_093280973.1">
    <property type="nucleotide sequence ID" value="NZ_FOFS01000001.1"/>
</dbReference>
<dbReference type="OrthoDB" id="9792284at2"/>
<dbReference type="AlphaFoldDB" id="A0A1H9A587"/>
<dbReference type="EMBL" id="FOFS01000001">
    <property type="protein sequence ID" value="SEP71775.1"/>
    <property type="molecule type" value="Genomic_DNA"/>
</dbReference>
<dbReference type="PANTHER" id="PTHR42733:SF12">
    <property type="entry name" value="PROTEINASE"/>
    <property type="match status" value="1"/>
</dbReference>
<protein>
    <submittedName>
        <fullName evidence="3">Protease I</fullName>
    </submittedName>
</protein>
<dbReference type="Gene3D" id="3.40.50.880">
    <property type="match status" value="1"/>
</dbReference>
<evidence type="ECO:0000313" key="4">
    <source>
        <dbReference type="Proteomes" id="UP000199233"/>
    </source>
</evidence>
<dbReference type="CDD" id="cd03134">
    <property type="entry name" value="GATase1_PfpI_like"/>
    <property type="match status" value="1"/>
</dbReference>
<dbReference type="SUPFAM" id="SSF52317">
    <property type="entry name" value="Class I glutamine amidotransferase-like"/>
    <property type="match status" value="1"/>
</dbReference>
<dbReference type="Pfam" id="PF01965">
    <property type="entry name" value="DJ-1_PfpI"/>
    <property type="match status" value="1"/>
</dbReference>
<dbReference type="Proteomes" id="UP000199233">
    <property type="component" value="Unassembled WGS sequence"/>
</dbReference>
<sequence>MSSASKTKHIAILASDGFEPSELSEPRRLLEQAGLRTTVIAPDHTQAPGRIRGWHQQDWGESVDVDLPLAQARAEDFDALLLPGGQKNADRLRQEPQAIAFIHAFGEARKAVAAICHGPAMLIDAGLVGGMRLTSGPSLQMDLRNAGAEWVDLPVVMDGYLVTSRMPEDIPDFVRGLLNVLGVPTLAEAD</sequence>
<organism evidence="3 4">
    <name type="scientific">Solimonas aquatica</name>
    <dbReference type="NCBI Taxonomy" id="489703"/>
    <lineage>
        <taxon>Bacteria</taxon>
        <taxon>Pseudomonadati</taxon>
        <taxon>Pseudomonadota</taxon>
        <taxon>Gammaproteobacteria</taxon>
        <taxon>Nevskiales</taxon>
        <taxon>Nevskiaceae</taxon>
        <taxon>Solimonas</taxon>
    </lineage>
</organism>
<dbReference type="STRING" id="489703.SAMN04488038_101277"/>
<evidence type="ECO:0000313" key="3">
    <source>
        <dbReference type="EMBL" id="SEP71775.1"/>
    </source>
</evidence>
<dbReference type="PANTHER" id="PTHR42733">
    <property type="entry name" value="DJ-1 PROTEIN"/>
    <property type="match status" value="1"/>
</dbReference>
<dbReference type="InterPro" id="IPR029062">
    <property type="entry name" value="Class_I_gatase-like"/>
</dbReference>
<accession>A0A1H9A587</accession>
<dbReference type="InterPro" id="IPR002818">
    <property type="entry name" value="DJ-1/PfpI"/>
</dbReference>
<dbReference type="GO" id="GO:0006508">
    <property type="term" value="P:proteolysis"/>
    <property type="evidence" value="ECO:0007669"/>
    <property type="project" value="UniProtKB-KW"/>
</dbReference>
<evidence type="ECO:0000256" key="1">
    <source>
        <dbReference type="ARBA" id="ARBA00008542"/>
    </source>
</evidence>
<keyword evidence="3" id="KW-0645">Protease</keyword>
<dbReference type="PROSITE" id="PS51276">
    <property type="entry name" value="PEPTIDASE_C56_PFPI"/>
    <property type="match status" value="1"/>
</dbReference>
<evidence type="ECO:0000259" key="2">
    <source>
        <dbReference type="Pfam" id="PF01965"/>
    </source>
</evidence>
<dbReference type="NCBIfam" id="TIGR01382">
    <property type="entry name" value="PfpI"/>
    <property type="match status" value="1"/>
</dbReference>
<feature type="domain" description="DJ-1/PfpI" evidence="2">
    <location>
        <begin position="8"/>
        <end position="178"/>
    </location>
</feature>
<name>A0A1H9A587_9GAMM</name>